<feature type="domain" description="YCII-related" evidence="2">
    <location>
        <begin position="3"/>
        <end position="83"/>
    </location>
</feature>
<dbReference type="STRING" id="1223523.H340_15771"/>
<comment type="similarity">
    <text evidence="1">Belongs to the YciI family.</text>
</comment>
<sequence length="102" mass="11307">MIMFVLELTYIAPLDRVEAAHAEHLAWLDAHYASGVFLASGRKVPRDGGIILAVGEDRAKMEEITRSDPFSVAGVCEYSITEFVPTKTAPALEEYRQERPPS</sequence>
<dbReference type="Pfam" id="PF03795">
    <property type="entry name" value="YCII"/>
    <property type="match status" value="1"/>
</dbReference>
<gene>
    <name evidence="3" type="ORF">H340_15771</name>
</gene>
<dbReference type="Proteomes" id="UP000011740">
    <property type="component" value="Unassembled WGS sequence"/>
</dbReference>
<reference evidence="3 4" key="1">
    <citation type="journal article" date="2013" name="Genome Announc.">
        <title>Whole-Genome Shotgun Assembly and Analysis of the Genome of Streptomyces mobaraensis DSM 40847, a Strain for Industrial Production of Microbial Transglutaminase.</title>
        <authorList>
            <person name="Yang H."/>
            <person name="He T."/>
            <person name="Wu W."/>
            <person name="Zhu W."/>
            <person name="Lu B."/>
            <person name="Sun W."/>
        </authorList>
    </citation>
    <scope>NUCLEOTIDE SEQUENCE [LARGE SCALE GENOMIC DNA]</scope>
    <source>
        <strain evidence="3 4">DSM 40847</strain>
    </source>
</reference>
<dbReference type="Gene3D" id="3.30.70.1060">
    <property type="entry name" value="Dimeric alpha+beta barrel"/>
    <property type="match status" value="1"/>
</dbReference>
<accession>M3B0X7</accession>
<organism evidence="3 4">
    <name type="scientific">Streptomyces mobaraensis (strain ATCC 29032 / DSM 40847 / JCM 4168 / NBRC 13819 / NCIMB 11159 / IPCR 16-22)</name>
    <dbReference type="NCBI Taxonomy" id="1223523"/>
    <lineage>
        <taxon>Bacteria</taxon>
        <taxon>Bacillati</taxon>
        <taxon>Actinomycetota</taxon>
        <taxon>Actinomycetes</taxon>
        <taxon>Kitasatosporales</taxon>
        <taxon>Streptomycetaceae</taxon>
        <taxon>Streptomyces</taxon>
    </lineage>
</organism>
<comment type="caution">
    <text evidence="3">The sequence shown here is derived from an EMBL/GenBank/DDBJ whole genome shotgun (WGS) entry which is preliminary data.</text>
</comment>
<dbReference type="InterPro" id="IPR011008">
    <property type="entry name" value="Dimeric_a/b-barrel"/>
</dbReference>
<dbReference type="PANTHER" id="PTHR37828">
    <property type="entry name" value="GSR2449 PROTEIN"/>
    <property type="match status" value="1"/>
</dbReference>
<evidence type="ECO:0000256" key="1">
    <source>
        <dbReference type="ARBA" id="ARBA00007689"/>
    </source>
</evidence>
<proteinExistence type="inferred from homology"/>
<name>M3B0X7_STRM1</name>
<dbReference type="PATRIC" id="fig|1223523.3.peg.3229"/>
<dbReference type="SUPFAM" id="SSF54909">
    <property type="entry name" value="Dimeric alpha+beta barrel"/>
    <property type="match status" value="1"/>
</dbReference>
<evidence type="ECO:0000313" key="3">
    <source>
        <dbReference type="EMBL" id="EME99587.1"/>
    </source>
</evidence>
<dbReference type="EMBL" id="AORZ01000045">
    <property type="protein sequence ID" value="EME99587.1"/>
    <property type="molecule type" value="Genomic_DNA"/>
</dbReference>
<dbReference type="AlphaFoldDB" id="M3B0X7"/>
<dbReference type="PANTHER" id="PTHR37828:SF1">
    <property type="entry name" value="YCII-RELATED DOMAIN-CONTAINING PROTEIN"/>
    <property type="match status" value="1"/>
</dbReference>
<dbReference type="InterPro" id="IPR005545">
    <property type="entry name" value="YCII"/>
</dbReference>
<evidence type="ECO:0000259" key="2">
    <source>
        <dbReference type="Pfam" id="PF03795"/>
    </source>
</evidence>
<dbReference type="eggNOG" id="COG2350">
    <property type="taxonomic scope" value="Bacteria"/>
</dbReference>
<protein>
    <recommendedName>
        <fullName evidence="2">YCII-related domain-containing protein</fullName>
    </recommendedName>
</protein>
<evidence type="ECO:0000313" key="4">
    <source>
        <dbReference type="Proteomes" id="UP000011740"/>
    </source>
</evidence>